<proteinExistence type="predicted"/>
<reference evidence="3" key="1">
    <citation type="submission" date="2020-04" db="EMBL/GenBank/DDBJ databases">
        <title>Deep metagenomics examines the oral microbiome during advanced dental caries in children, revealing novel taxa and co-occurrences with host molecules.</title>
        <authorList>
            <person name="Baker J.L."/>
            <person name="Morton J.T."/>
            <person name="Dinis M."/>
            <person name="Alvarez R."/>
            <person name="Tran N.C."/>
            <person name="Knight R."/>
            <person name="Edlund A."/>
        </authorList>
    </citation>
    <scope>NUCLEOTIDE SEQUENCE</scope>
    <source>
        <strain evidence="3">JCVI_47_bin.4</strain>
    </source>
</reference>
<feature type="compositionally biased region" description="Low complexity" evidence="1">
    <location>
        <begin position="49"/>
        <end position="61"/>
    </location>
</feature>
<evidence type="ECO:0000313" key="3">
    <source>
        <dbReference type="EMBL" id="MBF1648539.1"/>
    </source>
</evidence>
<feature type="transmembrane region" description="Helical" evidence="2">
    <location>
        <begin position="271"/>
        <end position="294"/>
    </location>
</feature>
<comment type="caution">
    <text evidence="3">The sequence shown here is derived from an EMBL/GenBank/DDBJ whole genome shotgun (WGS) entry which is preliminary data.</text>
</comment>
<feature type="region of interest" description="Disordered" evidence="1">
    <location>
        <begin position="46"/>
        <end position="143"/>
    </location>
</feature>
<evidence type="ECO:0000256" key="2">
    <source>
        <dbReference type="SAM" id="Phobius"/>
    </source>
</evidence>
<evidence type="ECO:0000256" key="1">
    <source>
        <dbReference type="SAM" id="MobiDB-lite"/>
    </source>
</evidence>
<keyword evidence="2" id="KW-0812">Transmembrane</keyword>
<accession>A0A5F0M9B0</accession>
<protein>
    <submittedName>
        <fullName evidence="3">Nitrate ABC transporter</fullName>
    </submittedName>
</protein>
<feature type="transmembrane region" description="Helical" evidence="2">
    <location>
        <begin position="181"/>
        <end position="210"/>
    </location>
</feature>
<dbReference type="Proteomes" id="UP000769484">
    <property type="component" value="Unassembled WGS sequence"/>
</dbReference>
<feature type="transmembrane region" description="Helical" evidence="2">
    <location>
        <begin position="342"/>
        <end position="363"/>
    </location>
</feature>
<keyword evidence="2" id="KW-0472">Membrane</keyword>
<sequence length="375" mass="41011">MLQRLLPGIRLSHEIFRLIWFLEATSRVYIGLLHRKIRDKDQMMSENIPQSGQGQPQHPQGYGNDGYQNPNPAQPYGNPNMHQSVPPQEQGGQYQQDPNQFGNPVPGAPNQQIPQPNGFNPQNPAQPQGDPHAGFAQPAAPAAPNPFAEALKNVWGSFLDVFKSQPGDAHKRLQDSQPWGWIIAVAAQSFAGSLVITQLVSGLLGLFYMFRGSFYGSRGSSSQGGNFGQTVMIFLIFFVAIFAIHVLRGLQLMLTARIGKVQSSFNDCMSAAGVAALPLAGSYLLLYLFVLLTVGTNGKNFAENPILTIYLLVAIFAFSIVIGESLIYLGLNRLGRFEKSPVLMHALLTTAWVIVAIIVYNIAFQMMPNPMASSL</sequence>
<feature type="compositionally biased region" description="Low complexity" evidence="1">
    <location>
        <begin position="131"/>
        <end position="143"/>
    </location>
</feature>
<evidence type="ECO:0000313" key="4">
    <source>
        <dbReference type="Proteomes" id="UP000769484"/>
    </source>
</evidence>
<feature type="compositionally biased region" description="Polar residues" evidence="1">
    <location>
        <begin position="80"/>
        <end position="102"/>
    </location>
</feature>
<name>A0A5F0M9B0_9MICC</name>
<keyword evidence="2" id="KW-1133">Transmembrane helix</keyword>
<feature type="compositionally biased region" description="Polar residues" evidence="1">
    <location>
        <begin position="109"/>
        <end position="126"/>
    </location>
</feature>
<gene>
    <name evidence="3" type="ORF">HXO56_00295</name>
</gene>
<organism evidence="3 4">
    <name type="scientific">Rothia dentocariosa</name>
    <dbReference type="NCBI Taxonomy" id="2047"/>
    <lineage>
        <taxon>Bacteria</taxon>
        <taxon>Bacillati</taxon>
        <taxon>Actinomycetota</taxon>
        <taxon>Actinomycetes</taxon>
        <taxon>Micrococcales</taxon>
        <taxon>Micrococcaceae</taxon>
        <taxon>Rothia</taxon>
    </lineage>
</organism>
<feature type="transmembrane region" description="Helical" evidence="2">
    <location>
        <begin position="230"/>
        <end position="250"/>
    </location>
</feature>
<feature type="transmembrane region" description="Helical" evidence="2">
    <location>
        <begin position="306"/>
        <end position="330"/>
    </location>
</feature>
<dbReference type="EMBL" id="JABZXJ010000001">
    <property type="protein sequence ID" value="MBF1648539.1"/>
    <property type="molecule type" value="Genomic_DNA"/>
</dbReference>
<dbReference type="AlphaFoldDB" id="A0A5F0M9B0"/>